<dbReference type="InterPro" id="IPR027417">
    <property type="entry name" value="P-loop_NTPase"/>
</dbReference>
<dbReference type="SUPFAM" id="SSF52540">
    <property type="entry name" value="P-loop containing nucleoside triphosphate hydrolases"/>
    <property type="match status" value="1"/>
</dbReference>
<evidence type="ECO:0000313" key="3">
    <source>
        <dbReference type="Proteomes" id="UP000014151"/>
    </source>
</evidence>
<sequence>MAVSVHAFGTGGKRKRIFQDIYFSVEETNGVGVLYTKTGEYSAVLKIENPVQKYCANIDSYYEYTHLFTALAQTLGEGYAIHKQDIFMRKQFEDGTGDGREFLSSAYFRYFKGRHYTDSVCYLTITQEAKKSRLFSYDGKQWRDFLVKIRKVHDQLRDGGVQAKFLNKAEASEYVDRYFAMNFKDRIVSMTNFKADEETVSMGDKRCKVYSLVDVDYAALPSLIRPYTNIEVNNTEMPVDLVSVIDSIPNAETVVYNQIIYLPNQKRELALLDKKKNRHASIPNPSNQMAVEDIKRVQEVIARESRQLVYTHFNLIVAVPADTDLQKCTNHLENAFGRMGIHISKHAYNQLELFVSSFPGNCYGMSEEYDRFLTLGDAAMCLMYKERIQHSEETPLKIYYTDRQGVPVAIDITGKEGKNKLTDNSNFFCLGPSGSGKSFHMNSVVRQLYEQGTDVVMVDTGNSYEGLCEYLGGKYISYTEEKPITMNPFRIHREEMNVEKTGFLKNLVLLIWKGSQGTVTKTEDRLIEQVITEYYDTYFNGFDGFTPMQREDLRKSLVIDDRNRSERQEETEMQRAGRIERMIDEMERRRKELKVEELSFNSFYEFSVQRIPDICDENHISGIDISTYRYMMKDFYRGGNHDKTLNENMDSSLFDETFIVFEIDSIKDDPLLFPLVTLIIMDVFLQKMRIKKNRKVLVIEEAWKAIASPLMAEYIKFMYKTARKFWASVGVVTQEIQDIIGSPIVKEAIINNSDVVMLLDQSKFRERFDEIKAILGLTDVDCKKIFTINRLENKEGRSFFREVFIRRGSTSGVYGVEEPHECYMTYTTERAEKEALKLYKRELRCSHQEAIEAYCRDWDASGIGKSLPFAQKVNEAGRVLNLSSK</sequence>
<evidence type="ECO:0000313" key="2">
    <source>
        <dbReference type="EMBL" id="EOR98959.1"/>
    </source>
</evidence>
<protein>
    <recommendedName>
        <fullName evidence="1">TraG P-loop domain-containing protein</fullName>
    </recommendedName>
</protein>
<dbReference type="EMBL" id="ASSN01000024">
    <property type="protein sequence ID" value="EOR98959.1"/>
    <property type="molecule type" value="Genomic_DNA"/>
</dbReference>
<name>R9HCQ4_PHOVU</name>
<dbReference type="Proteomes" id="UP000014151">
    <property type="component" value="Unassembled WGS sequence"/>
</dbReference>
<evidence type="ECO:0000259" key="1">
    <source>
        <dbReference type="Pfam" id="PF19044"/>
    </source>
</evidence>
<accession>R9HCQ4</accession>
<dbReference type="Pfam" id="PF19044">
    <property type="entry name" value="P-loop_TraG"/>
    <property type="match status" value="2"/>
</dbReference>
<feature type="domain" description="TraG P-loop" evidence="1">
    <location>
        <begin position="564"/>
        <end position="855"/>
    </location>
</feature>
<gene>
    <name evidence="2" type="ORF">C800_03289</name>
</gene>
<organism evidence="2 3">
    <name type="scientific">Phocaeicola vulgatus dnLKV7</name>
    <dbReference type="NCBI Taxonomy" id="1235786"/>
    <lineage>
        <taxon>Bacteria</taxon>
        <taxon>Pseudomonadati</taxon>
        <taxon>Bacteroidota</taxon>
        <taxon>Bacteroidia</taxon>
        <taxon>Bacteroidales</taxon>
        <taxon>Bacteroidaceae</taxon>
        <taxon>Phocaeicola</taxon>
    </lineage>
</organism>
<dbReference type="PANTHER" id="PTHR38467">
    <property type="match status" value="1"/>
</dbReference>
<dbReference type="PATRIC" id="fig|1235786.3.peg.3424"/>
<dbReference type="InterPro" id="IPR043964">
    <property type="entry name" value="P-loop_TraG"/>
</dbReference>
<feature type="domain" description="TraG P-loop" evidence="1">
    <location>
        <begin position="400"/>
        <end position="538"/>
    </location>
</feature>
<reference evidence="2 3" key="1">
    <citation type="submission" date="2013-04" db="EMBL/GenBank/DDBJ databases">
        <title>The Genome Sequence of Bacteroides vulgatus dnLKV7.</title>
        <authorList>
            <consortium name="The Broad Institute Genomics Platform"/>
            <consortium name="The Broad Institute Genome Sequencing Center for Infectious Disease"/>
            <person name="Earl A."/>
            <person name="Xavier R."/>
            <person name="Kuhn K."/>
            <person name="Stappenbeck T."/>
            <person name="Walker B."/>
            <person name="Young S."/>
            <person name="Zeng Q."/>
            <person name="Gargeya S."/>
            <person name="Fitzgerald M."/>
            <person name="Haas B."/>
            <person name="Abouelleil A."/>
            <person name="Allen A.W."/>
            <person name="Alvarado L."/>
            <person name="Arachchi H.M."/>
            <person name="Berlin A.M."/>
            <person name="Chapman S.B."/>
            <person name="Gainer-Dewar J."/>
            <person name="Goldberg J."/>
            <person name="Griggs A."/>
            <person name="Gujja S."/>
            <person name="Hansen M."/>
            <person name="Howarth C."/>
            <person name="Imamovic A."/>
            <person name="Ireland A."/>
            <person name="Larimer J."/>
            <person name="McCowan C."/>
            <person name="Murphy C."/>
            <person name="Pearson M."/>
            <person name="Poon T.W."/>
            <person name="Priest M."/>
            <person name="Roberts A."/>
            <person name="Saif S."/>
            <person name="Shea T."/>
            <person name="Sisk P."/>
            <person name="Sykes S."/>
            <person name="Wortman J."/>
            <person name="Nusbaum C."/>
            <person name="Birren B."/>
        </authorList>
    </citation>
    <scope>NUCLEOTIDE SEQUENCE [LARGE SCALE GENOMIC DNA]</scope>
    <source>
        <strain evidence="3">dnLKV7</strain>
    </source>
</reference>
<dbReference type="PANTHER" id="PTHR38467:SF1">
    <property type="entry name" value="CONJUGATIVE TRANSFER: ASSEMBLY"/>
    <property type="match status" value="1"/>
</dbReference>
<dbReference type="InterPro" id="IPR053155">
    <property type="entry name" value="F-pilin_assembly_TraC"/>
</dbReference>
<dbReference type="Gene3D" id="3.40.50.300">
    <property type="entry name" value="P-loop containing nucleotide triphosphate hydrolases"/>
    <property type="match status" value="2"/>
</dbReference>
<dbReference type="AlphaFoldDB" id="R9HCQ4"/>
<dbReference type="HOGENOM" id="CLU_015522_2_0_10"/>
<proteinExistence type="predicted"/>
<comment type="caution">
    <text evidence="2">The sequence shown here is derived from an EMBL/GenBank/DDBJ whole genome shotgun (WGS) entry which is preliminary data.</text>
</comment>